<name>A0A0J8S704_COCIT</name>
<feature type="compositionally biased region" description="Pro residues" evidence="3">
    <location>
        <begin position="112"/>
        <end position="122"/>
    </location>
</feature>
<gene>
    <name evidence="5" type="ORF">CIHG_10414</name>
</gene>
<dbReference type="GO" id="GO:0016925">
    <property type="term" value="P:protein sumoylation"/>
    <property type="evidence" value="ECO:0007669"/>
    <property type="project" value="UniProtKB-UniPathway"/>
</dbReference>
<dbReference type="Pfam" id="PF14324">
    <property type="entry name" value="PINIT"/>
    <property type="match status" value="1"/>
</dbReference>
<dbReference type="InterPro" id="IPR023321">
    <property type="entry name" value="PINIT"/>
</dbReference>
<comment type="similarity">
    <text evidence="2">Belongs to the PIAS family.</text>
</comment>
<dbReference type="Proteomes" id="UP000054563">
    <property type="component" value="Unassembled WGS sequence"/>
</dbReference>
<protein>
    <submittedName>
        <fullName evidence="5">E3 SUMO-protein ligase pli1</fullName>
    </submittedName>
</protein>
<evidence type="ECO:0000256" key="3">
    <source>
        <dbReference type="SAM" id="MobiDB-lite"/>
    </source>
</evidence>
<dbReference type="InterPro" id="IPR038654">
    <property type="entry name" value="PINIT_sf"/>
</dbReference>
<evidence type="ECO:0000313" key="5">
    <source>
        <dbReference type="EMBL" id="KMU92631.1"/>
    </source>
</evidence>
<evidence type="ECO:0000259" key="4">
    <source>
        <dbReference type="PROSITE" id="PS51466"/>
    </source>
</evidence>
<evidence type="ECO:0000313" key="6">
    <source>
        <dbReference type="Proteomes" id="UP000054563"/>
    </source>
</evidence>
<evidence type="ECO:0000256" key="2">
    <source>
        <dbReference type="ARBA" id="ARBA00005383"/>
    </source>
</evidence>
<feature type="region of interest" description="Disordered" evidence="3">
    <location>
        <begin position="99"/>
        <end position="129"/>
    </location>
</feature>
<dbReference type="EMBL" id="DS017111">
    <property type="protein sequence ID" value="KMU92631.1"/>
    <property type="molecule type" value="Genomic_DNA"/>
</dbReference>
<dbReference type="Gene3D" id="2.60.120.780">
    <property type="entry name" value="PINIT domain"/>
    <property type="match status" value="1"/>
</dbReference>
<dbReference type="PROSITE" id="PS51466">
    <property type="entry name" value="PINIT"/>
    <property type="match status" value="1"/>
</dbReference>
<dbReference type="UniPathway" id="UPA00886"/>
<feature type="domain" description="PINIT" evidence="4">
    <location>
        <begin position="100"/>
        <end position="246"/>
    </location>
</feature>
<proteinExistence type="inferred from homology"/>
<dbReference type="GO" id="GO:0016874">
    <property type="term" value="F:ligase activity"/>
    <property type="evidence" value="ECO:0007669"/>
    <property type="project" value="UniProtKB-KW"/>
</dbReference>
<evidence type="ECO:0000256" key="1">
    <source>
        <dbReference type="ARBA" id="ARBA00004718"/>
    </source>
</evidence>
<dbReference type="STRING" id="396776.A0A0J8S704"/>
<dbReference type="OrthoDB" id="28127at2759"/>
<organism evidence="5 6">
    <name type="scientific">Coccidioides immitis H538.4</name>
    <dbReference type="NCBI Taxonomy" id="396776"/>
    <lineage>
        <taxon>Eukaryota</taxon>
        <taxon>Fungi</taxon>
        <taxon>Dikarya</taxon>
        <taxon>Ascomycota</taxon>
        <taxon>Pezizomycotina</taxon>
        <taxon>Eurotiomycetes</taxon>
        <taxon>Eurotiomycetidae</taxon>
        <taxon>Onygenales</taxon>
        <taxon>Onygenaceae</taxon>
        <taxon>Coccidioides</taxon>
    </lineage>
</organism>
<reference evidence="6" key="1">
    <citation type="journal article" date="2010" name="Genome Res.">
        <title>Population genomic sequencing of Coccidioides fungi reveals recent hybridization and transposon control.</title>
        <authorList>
            <person name="Neafsey D.E."/>
            <person name="Barker B.M."/>
            <person name="Sharpton T.J."/>
            <person name="Stajich J.E."/>
            <person name="Park D.J."/>
            <person name="Whiston E."/>
            <person name="Hung C.-Y."/>
            <person name="McMahan C."/>
            <person name="White J."/>
            <person name="Sykes S."/>
            <person name="Heiman D."/>
            <person name="Young S."/>
            <person name="Zeng Q."/>
            <person name="Abouelleil A."/>
            <person name="Aftuck L."/>
            <person name="Bessette D."/>
            <person name="Brown A."/>
            <person name="FitzGerald M."/>
            <person name="Lui A."/>
            <person name="Macdonald J.P."/>
            <person name="Priest M."/>
            <person name="Orbach M.J."/>
            <person name="Galgiani J.N."/>
            <person name="Kirkland T.N."/>
            <person name="Cole G.T."/>
            <person name="Birren B.W."/>
            <person name="Henn M.R."/>
            <person name="Taylor J.W."/>
            <person name="Rounsley S.D."/>
        </authorList>
    </citation>
    <scope>NUCLEOTIDE SEQUENCE [LARGE SCALE GENOMIC DNA]</scope>
    <source>
        <strain evidence="6">H538.4</strain>
    </source>
</reference>
<comment type="pathway">
    <text evidence="1">Protein modification; protein sumoylation.</text>
</comment>
<dbReference type="VEuPathDB" id="FungiDB:CIHG_10414"/>
<dbReference type="AlphaFoldDB" id="A0A0J8S704"/>
<keyword evidence="5" id="KW-0436">Ligase</keyword>
<sequence length="246" mass="27758">MPGVSEAEIQTVTGLIKSLLNAQLKSILRHEHLAVSGVKNVLQFRILNREFPVIPGLGFRPIITLERNIDLHRMSQNPVEFDRIRRYIYYVAQHPMPTAPTPSPSSFTQPPHSAPQPLPAHRPPYSTTMTPSHGVAIVRESTRETVELKVNFSEMMASRLQSEPDLRVMVYCAGDNGLNHYSRSDIAFPHQVELKVNLDDVKINLRGLKNKPGTTRPADITNFIRKKPGYTNYVSMTYALTQKASY</sequence>
<accession>A0A0J8S704</accession>